<feature type="non-terminal residue" evidence="1">
    <location>
        <position position="1"/>
    </location>
</feature>
<dbReference type="RefSeq" id="XP_007745141.1">
    <property type="nucleotide sequence ID" value="XM_007746951.1"/>
</dbReference>
<reference evidence="1 2" key="1">
    <citation type="submission" date="2013-03" db="EMBL/GenBank/DDBJ databases">
        <title>The Genome Sequence of Cladophialophora psammophila CBS 110553.</title>
        <authorList>
            <consortium name="The Broad Institute Genomics Platform"/>
            <person name="Cuomo C."/>
            <person name="de Hoog S."/>
            <person name="Gorbushina A."/>
            <person name="Walker B."/>
            <person name="Young S.K."/>
            <person name="Zeng Q."/>
            <person name="Gargeya S."/>
            <person name="Fitzgerald M."/>
            <person name="Haas B."/>
            <person name="Abouelleil A."/>
            <person name="Allen A.W."/>
            <person name="Alvarado L."/>
            <person name="Arachchi H.M."/>
            <person name="Berlin A.M."/>
            <person name="Chapman S.B."/>
            <person name="Gainer-Dewar J."/>
            <person name="Goldberg J."/>
            <person name="Griggs A."/>
            <person name="Gujja S."/>
            <person name="Hansen M."/>
            <person name="Howarth C."/>
            <person name="Imamovic A."/>
            <person name="Ireland A."/>
            <person name="Larimer J."/>
            <person name="McCowan C."/>
            <person name="Murphy C."/>
            <person name="Pearson M."/>
            <person name="Poon T.W."/>
            <person name="Priest M."/>
            <person name="Roberts A."/>
            <person name="Saif S."/>
            <person name="Shea T."/>
            <person name="Sisk P."/>
            <person name="Sykes S."/>
            <person name="Wortman J."/>
            <person name="Nusbaum C."/>
            <person name="Birren B."/>
        </authorList>
    </citation>
    <scope>NUCLEOTIDE SEQUENCE [LARGE SCALE GENOMIC DNA]</scope>
    <source>
        <strain evidence="1 2">CBS 110553</strain>
    </source>
</reference>
<keyword evidence="2" id="KW-1185">Reference proteome</keyword>
<name>W9XIU7_9EURO</name>
<dbReference type="HOGENOM" id="CLU_951716_0_0_1"/>
<proteinExistence type="predicted"/>
<accession>W9XIU7</accession>
<protein>
    <submittedName>
        <fullName evidence="1">Uncharacterized protein</fullName>
    </submittedName>
</protein>
<evidence type="ECO:0000313" key="1">
    <source>
        <dbReference type="EMBL" id="EXJ70289.1"/>
    </source>
</evidence>
<organism evidence="1 2">
    <name type="scientific">Cladophialophora psammophila CBS 110553</name>
    <dbReference type="NCBI Taxonomy" id="1182543"/>
    <lineage>
        <taxon>Eukaryota</taxon>
        <taxon>Fungi</taxon>
        <taxon>Dikarya</taxon>
        <taxon>Ascomycota</taxon>
        <taxon>Pezizomycotina</taxon>
        <taxon>Eurotiomycetes</taxon>
        <taxon>Chaetothyriomycetidae</taxon>
        <taxon>Chaetothyriales</taxon>
        <taxon>Herpotrichiellaceae</taxon>
        <taxon>Cladophialophora</taxon>
    </lineage>
</organism>
<feature type="non-terminal residue" evidence="1">
    <location>
        <position position="293"/>
    </location>
</feature>
<gene>
    <name evidence="1" type="ORF">A1O5_06357</name>
</gene>
<dbReference type="AlphaFoldDB" id="W9XIU7"/>
<sequence length="293" mass="33150">GIMIACHDDETSIEDLITLTDVKSFAQFGNDPASGNSIVNFRFDLPIDAPKVLGGIRYLPQSGLITGSACETPSPGYFNNQRTAKAFCEMAYWLEAEFRLKERQVGCLTRPVEVADFYQHLHISIQRPFHFSHKVTTGYFSKCCHETAINYSLILGQLEPCRTVHDEETNGIRYVSLPMTLAMNTPSMADCFLPWDTRQSLKCYISCRWEMKTSFSTTKDTKLDSGKLIFESIKTTPTEHCCVYFRPTTNSGLSHNYAAISQIDLTVPKFIKEPTSRWGLLSRQYSLQISLAF</sequence>
<comment type="caution">
    <text evidence="1">The sequence shown here is derived from an EMBL/GenBank/DDBJ whole genome shotgun (WGS) entry which is preliminary data.</text>
</comment>
<dbReference type="GeneID" id="19191068"/>
<dbReference type="EMBL" id="AMGX01000009">
    <property type="protein sequence ID" value="EXJ70289.1"/>
    <property type="molecule type" value="Genomic_DNA"/>
</dbReference>
<dbReference type="Proteomes" id="UP000019471">
    <property type="component" value="Unassembled WGS sequence"/>
</dbReference>
<evidence type="ECO:0000313" key="2">
    <source>
        <dbReference type="Proteomes" id="UP000019471"/>
    </source>
</evidence>
<dbReference type="OrthoDB" id="10435166at2759"/>